<evidence type="ECO:0000256" key="5">
    <source>
        <dbReference type="ARBA" id="ARBA00023163"/>
    </source>
</evidence>
<dbReference type="STRING" id="1198114.AciX9_1733"/>
<proteinExistence type="inferred from homology"/>
<evidence type="ECO:0000256" key="6">
    <source>
        <dbReference type="RuleBase" id="RU000716"/>
    </source>
</evidence>
<dbReference type="InterPro" id="IPR000838">
    <property type="entry name" value="RNA_pol_sigma70_ECF_CS"/>
</dbReference>
<dbReference type="InterPro" id="IPR014284">
    <property type="entry name" value="RNA_pol_sigma-70_dom"/>
</dbReference>
<dbReference type="PaxDb" id="1198114-AciX9_1733"/>
<dbReference type="SUPFAM" id="SSF88659">
    <property type="entry name" value="Sigma3 and sigma4 domains of RNA polymerase sigma factors"/>
    <property type="match status" value="1"/>
</dbReference>
<dbReference type="AlphaFoldDB" id="E8WYU5"/>
<feature type="domain" description="RNA polymerase sigma factor 70 region 4 type 2" evidence="8">
    <location>
        <begin position="118"/>
        <end position="170"/>
    </location>
</feature>
<comment type="similarity">
    <text evidence="1 6">Belongs to the sigma-70 factor family. ECF subfamily.</text>
</comment>
<dbReference type="GO" id="GO:0006352">
    <property type="term" value="P:DNA-templated transcription initiation"/>
    <property type="evidence" value="ECO:0007669"/>
    <property type="project" value="InterPro"/>
</dbReference>
<evidence type="ECO:0000256" key="3">
    <source>
        <dbReference type="ARBA" id="ARBA00023082"/>
    </source>
</evidence>
<dbReference type="Proteomes" id="UP000000343">
    <property type="component" value="Chromosome"/>
</dbReference>
<dbReference type="OrthoDB" id="9784984at2"/>
<dbReference type="InterPro" id="IPR039425">
    <property type="entry name" value="RNA_pol_sigma-70-like"/>
</dbReference>
<dbReference type="Pfam" id="PF04542">
    <property type="entry name" value="Sigma70_r2"/>
    <property type="match status" value="1"/>
</dbReference>
<evidence type="ECO:0000256" key="4">
    <source>
        <dbReference type="ARBA" id="ARBA00023125"/>
    </source>
</evidence>
<dbReference type="InterPro" id="IPR036388">
    <property type="entry name" value="WH-like_DNA-bd_sf"/>
</dbReference>
<protein>
    <recommendedName>
        <fullName evidence="6">RNA polymerase sigma factor</fullName>
    </recommendedName>
</protein>
<evidence type="ECO:0000256" key="1">
    <source>
        <dbReference type="ARBA" id="ARBA00010641"/>
    </source>
</evidence>
<reference evidence="10" key="1">
    <citation type="submission" date="2011-01" db="EMBL/GenBank/DDBJ databases">
        <title>Complete sequence of chromosome of Acidobacterium sp. MP5ACTX9.</title>
        <authorList>
            <consortium name="US DOE Joint Genome Institute"/>
            <person name="Lucas S."/>
            <person name="Copeland A."/>
            <person name="Lapidus A."/>
            <person name="Cheng J.-F."/>
            <person name="Goodwin L."/>
            <person name="Pitluck S."/>
            <person name="Teshima H."/>
            <person name="Detter J.C."/>
            <person name="Han C."/>
            <person name="Tapia R."/>
            <person name="Land M."/>
            <person name="Hauser L."/>
            <person name="Kyrpides N."/>
            <person name="Ivanova N."/>
            <person name="Ovchinnikova G."/>
            <person name="Pagani I."/>
            <person name="Rawat S.R."/>
            <person name="Mannisto M."/>
            <person name="Haggblom M.M."/>
            <person name="Woyke T."/>
        </authorList>
    </citation>
    <scope>NUCLEOTIDE SEQUENCE [LARGE SCALE GENOMIC DNA]</scope>
    <source>
        <strain evidence="10">MP5ACTX9</strain>
    </source>
</reference>
<dbReference type="Gene3D" id="1.10.10.10">
    <property type="entry name" value="Winged helix-like DNA-binding domain superfamily/Winged helix DNA-binding domain"/>
    <property type="match status" value="1"/>
</dbReference>
<evidence type="ECO:0000259" key="8">
    <source>
        <dbReference type="Pfam" id="PF08281"/>
    </source>
</evidence>
<dbReference type="InterPro" id="IPR013249">
    <property type="entry name" value="RNA_pol_sigma70_r4_t2"/>
</dbReference>
<name>E8WYU5_GRATM</name>
<dbReference type="GO" id="GO:0003677">
    <property type="term" value="F:DNA binding"/>
    <property type="evidence" value="ECO:0007669"/>
    <property type="project" value="UniProtKB-KW"/>
</dbReference>
<dbReference type="Gene3D" id="1.10.1740.10">
    <property type="match status" value="1"/>
</dbReference>
<sequence length="193" mass="21910">MHVLHKEVTPPQPSVEPVSTLAALLDQRRHFLRFLQRRVSSPALAEDILQNAYLRALEHSAELRSNESSTAWFYRILRNAVIDHYRHRTVEDRAFNQWAAELETEIAPNDLTHDLVCQCIARALPSLTPSYAQILNEVDLAEYSLATFARAHNITQQNATVRIHRARKALKQRLIETCGACSAHGCLDCNCTT</sequence>
<dbReference type="GO" id="GO:0016987">
    <property type="term" value="F:sigma factor activity"/>
    <property type="evidence" value="ECO:0007669"/>
    <property type="project" value="UniProtKB-KW"/>
</dbReference>
<dbReference type="InterPro" id="IPR013324">
    <property type="entry name" value="RNA_pol_sigma_r3/r4-like"/>
</dbReference>
<keyword evidence="4 6" id="KW-0238">DNA-binding</keyword>
<keyword evidence="10" id="KW-1185">Reference proteome</keyword>
<keyword evidence="2 6" id="KW-0805">Transcription regulation</keyword>
<evidence type="ECO:0000259" key="7">
    <source>
        <dbReference type="Pfam" id="PF04542"/>
    </source>
</evidence>
<dbReference type="Pfam" id="PF08281">
    <property type="entry name" value="Sigma70_r4_2"/>
    <property type="match status" value="1"/>
</dbReference>
<evidence type="ECO:0000313" key="9">
    <source>
        <dbReference type="EMBL" id="ADW68781.1"/>
    </source>
</evidence>
<dbReference type="PANTHER" id="PTHR43133">
    <property type="entry name" value="RNA POLYMERASE ECF-TYPE SIGMA FACTO"/>
    <property type="match status" value="1"/>
</dbReference>
<dbReference type="PANTHER" id="PTHR43133:SF8">
    <property type="entry name" value="RNA POLYMERASE SIGMA FACTOR HI_1459-RELATED"/>
    <property type="match status" value="1"/>
</dbReference>
<dbReference type="eggNOG" id="COG1595">
    <property type="taxonomic scope" value="Bacteria"/>
</dbReference>
<dbReference type="SUPFAM" id="SSF88946">
    <property type="entry name" value="Sigma2 domain of RNA polymerase sigma factors"/>
    <property type="match status" value="1"/>
</dbReference>
<dbReference type="KEGG" id="acm:AciX9_1733"/>
<feature type="domain" description="RNA polymerase sigma-70 region 2" evidence="7">
    <location>
        <begin position="28"/>
        <end position="88"/>
    </location>
</feature>
<evidence type="ECO:0000256" key="2">
    <source>
        <dbReference type="ARBA" id="ARBA00023015"/>
    </source>
</evidence>
<keyword evidence="3 6" id="KW-0731">Sigma factor</keyword>
<organism evidence="10">
    <name type="scientific">Granulicella tundricola (strain ATCC BAA-1859 / DSM 23138 / MP5ACTX9)</name>
    <dbReference type="NCBI Taxonomy" id="1198114"/>
    <lineage>
        <taxon>Bacteria</taxon>
        <taxon>Pseudomonadati</taxon>
        <taxon>Acidobacteriota</taxon>
        <taxon>Terriglobia</taxon>
        <taxon>Terriglobales</taxon>
        <taxon>Acidobacteriaceae</taxon>
        <taxon>Granulicella</taxon>
    </lineage>
</organism>
<keyword evidence="5 6" id="KW-0804">Transcription</keyword>
<dbReference type="HOGENOM" id="CLU_047691_1_3_0"/>
<evidence type="ECO:0000313" key="10">
    <source>
        <dbReference type="Proteomes" id="UP000000343"/>
    </source>
</evidence>
<gene>
    <name evidence="9" type="ordered locus">AciX9_1733</name>
</gene>
<dbReference type="PROSITE" id="PS01063">
    <property type="entry name" value="SIGMA70_ECF"/>
    <property type="match status" value="1"/>
</dbReference>
<dbReference type="InterPro" id="IPR013325">
    <property type="entry name" value="RNA_pol_sigma_r2"/>
</dbReference>
<dbReference type="NCBIfam" id="TIGR02937">
    <property type="entry name" value="sigma70-ECF"/>
    <property type="match status" value="1"/>
</dbReference>
<accession>E8WYU5</accession>
<dbReference type="InterPro" id="IPR007627">
    <property type="entry name" value="RNA_pol_sigma70_r2"/>
</dbReference>
<dbReference type="EMBL" id="CP002480">
    <property type="protein sequence ID" value="ADW68781.1"/>
    <property type="molecule type" value="Genomic_DNA"/>
</dbReference>
<dbReference type="RefSeq" id="WP_013580100.1">
    <property type="nucleotide sequence ID" value="NC_015064.1"/>
</dbReference>